<comment type="caution">
    <text evidence="6">The sequence shown here is derived from an EMBL/GenBank/DDBJ whole genome shotgun (WGS) entry which is preliminary data.</text>
</comment>
<keyword evidence="2" id="KW-0813">Transport</keyword>
<organism evidence="6 7">
    <name type="scientific">Alkalicoccobacillus porphyridii</name>
    <dbReference type="NCBI Taxonomy" id="2597270"/>
    <lineage>
        <taxon>Bacteria</taxon>
        <taxon>Bacillati</taxon>
        <taxon>Bacillota</taxon>
        <taxon>Bacilli</taxon>
        <taxon>Bacillales</taxon>
        <taxon>Bacillaceae</taxon>
        <taxon>Alkalicoccobacillus</taxon>
    </lineage>
</organism>
<dbReference type="AlphaFoldDB" id="A0A554A1S4"/>
<dbReference type="SUPFAM" id="SSF52540">
    <property type="entry name" value="P-loop containing nucleoside triphosphate hydrolases"/>
    <property type="match status" value="1"/>
</dbReference>
<dbReference type="GO" id="GO:0016887">
    <property type="term" value="F:ATP hydrolysis activity"/>
    <property type="evidence" value="ECO:0007669"/>
    <property type="project" value="InterPro"/>
</dbReference>
<keyword evidence="3" id="KW-0547">Nucleotide-binding</keyword>
<dbReference type="PROSITE" id="PS50893">
    <property type="entry name" value="ABC_TRANSPORTER_2"/>
    <property type="match status" value="1"/>
</dbReference>
<dbReference type="OrthoDB" id="9791546at2"/>
<keyword evidence="7" id="KW-1185">Reference proteome</keyword>
<accession>A0A554A1S4</accession>
<dbReference type="GO" id="GO:0005886">
    <property type="term" value="C:plasma membrane"/>
    <property type="evidence" value="ECO:0007669"/>
    <property type="project" value="UniProtKB-ARBA"/>
</dbReference>
<comment type="similarity">
    <text evidence="1">Belongs to the ABC transporter superfamily.</text>
</comment>
<dbReference type="EMBL" id="VLXZ01000002">
    <property type="protein sequence ID" value="TSB47648.1"/>
    <property type="molecule type" value="Genomic_DNA"/>
</dbReference>
<dbReference type="Pfam" id="PF00005">
    <property type="entry name" value="ABC_tran"/>
    <property type="match status" value="1"/>
</dbReference>
<feature type="domain" description="ABC transporter" evidence="5">
    <location>
        <begin position="2"/>
        <end position="227"/>
    </location>
</feature>
<evidence type="ECO:0000313" key="7">
    <source>
        <dbReference type="Proteomes" id="UP000318521"/>
    </source>
</evidence>
<protein>
    <submittedName>
        <fullName evidence="6">ABC transporter ATP-binding protein</fullName>
    </submittedName>
</protein>
<dbReference type="GO" id="GO:0005524">
    <property type="term" value="F:ATP binding"/>
    <property type="evidence" value="ECO:0007669"/>
    <property type="project" value="UniProtKB-KW"/>
</dbReference>
<dbReference type="SMART" id="SM00382">
    <property type="entry name" value="AAA"/>
    <property type="match status" value="1"/>
</dbReference>
<dbReference type="Gene3D" id="3.40.50.300">
    <property type="entry name" value="P-loop containing nucleotide triphosphate hydrolases"/>
    <property type="match status" value="1"/>
</dbReference>
<evidence type="ECO:0000313" key="6">
    <source>
        <dbReference type="EMBL" id="TSB47648.1"/>
    </source>
</evidence>
<evidence type="ECO:0000256" key="2">
    <source>
        <dbReference type="ARBA" id="ARBA00022448"/>
    </source>
</evidence>
<evidence type="ECO:0000256" key="1">
    <source>
        <dbReference type="ARBA" id="ARBA00005417"/>
    </source>
</evidence>
<dbReference type="InterPro" id="IPR003593">
    <property type="entry name" value="AAA+_ATPase"/>
</dbReference>
<dbReference type="Proteomes" id="UP000318521">
    <property type="component" value="Unassembled WGS sequence"/>
</dbReference>
<dbReference type="FunFam" id="3.40.50.300:FF:000056">
    <property type="entry name" value="Cell division ATP-binding protein FtsE"/>
    <property type="match status" value="1"/>
</dbReference>
<dbReference type="CDD" id="cd03255">
    <property type="entry name" value="ABC_MJ0796_LolCDE_FtsE"/>
    <property type="match status" value="1"/>
</dbReference>
<dbReference type="InterPro" id="IPR015854">
    <property type="entry name" value="ABC_transpr_LolD-like"/>
</dbReference>
<proteinExistence type="inferred from homology"/>
<dbReference type="InterPro" id="IPR003439">
    <property type="entry name" value="ABC_transporter-like_ATP-bd"/>
</dbReference>
<dbReference type="InterPro" id="IPR017871">
    <property type="entry name" value="ABC_transporter-like_CS"/>
</dbReference>
<sequence>MIQFQDISLNYQTSQGQIVILKNVSFTVPSGEWISLIGPSGSGKTTILKIIAGLLKPTEGRVCIQDVNMYELSKVKRHEQLRTKVASVYQQFRLLPQFSAVENIMLPLIPYQKRKELLPRAHSLIEKVGLTQRLHHFPEQLSGGEQQRVAIARALMTEPEILLCDEPTGNLDHSNRDNVLSLLEVLHAEGKTIVLATHDELAATRSNRILALQSGVLEERIMDYDQV</sequence>
<dbReference type="InterPro" id="IPR027417">
    <property type="entry name" value="P-loop_NTPase"/>
</dbReference>
<dbReference type="PROSITE" id="PS00211">
    <property type="entry name" value="ABC_TRANSPORTER_1"/>
    <property type="match status" value="1"/>
</dbReference>
<evidence type="ECO:0000256" key="4">
    <source>
        <dbReference type="ARBA" id="ARBA00022840"/>
    </source>
</evidence>
<dbReference type="PANTHER" id="PTHR24220:SF692">
    <property type="entry name" value="ABC TRANSPORTER DOMAIN-CONTAINING PROTEIN"/>
    <property type="match status" value="1"/>
</dbReference>
<keyword evidence="4 6" id="KW-0067">ATP-binding</keyword>
<evidence type="ECO:0000256" key="3">
    <source>
        <dbReference type="ARBA" id="ARBA00022741"/>
    </source>
</evidence>
<name>A0A554A1S4_9BACI</name>
<dbReference type="InterPro" id="IPR017911">
    <property type="entry name" value="MacB-like_ATP-bd"/>
</dbReference>
<reference evidence="6 7" key="1">
    <citation type="submission" date="2019-07" db="EMBL/GenBank/DDBJ databases">
        <authorList>
            <person name="Park Y.J."/>
            <person name="Jeong S.E."/>
            <person name="Jung H.S."/>
        </authorList>
    </citation>
    <scope>NUCLEOTIDE SEQUENCE [LARGE SCALE GENOMIC DNA]</scope>
    <source>
        <strain evidence="7">P16(2019)</strain>
    </source>
</reference>
<evidence type="ECO:0000259" key="5">
    <source>
        <dbReference type="PROSITE" id="PS50893"/>
    </source>
</evidence>
<dbReference type="RefSeq" id="WP_143847088.1">
    <property type="nucleotide sequence ID" value="NZ_VLXZ01000002.1"/>
</dbReference>
<gene>
    <name evidence="6" type="ORF">FN960_03760</name>
</gene>
<dbReference type="GO" id="GO:0022857">
    <property type="term" value="F:transmembrane transporter activity"/>
    <property type="evidence" value="ECO:0007669"/>
    <property type="project" value="TreeGrafter"/>
</dbReference>
<dbReference type="PANTHER" id="PTHR24220">
    <property type="entry name" value="IMPORT ATP-BINDING PROTEIN"/>
    <property type="match status" value="1"/>
</dbReference>